<protein>
    <submittedName>
        <fullName evidence="9">S1/P1 Nuclease</fullName>
    </submittedName>
</protein>
<evidence type="ECO:0000256" key="3">
    <source>
        <dbReference type="ARBA" id="ARBA00022759"/>
    </source>
</evidence>
<dbReference type="Gene3D" id="1.10.575.10">
    <property type="entry name" value="P1 Nuclease"/>
    <property type="match status" value="1"/>
</dbReference>
<dbReference type="CDD" id="cd11010">
    <property type="entry name" value="S1-P1_nuclease"/>
    <property type="match status" value="1"/>
</dbReference>
<dbReference type="SUPFAM" id="SSF48537">
    <property type="entry name" value="Phospholipase C/P1 nuclease"/>
    <property type="match status" value="1"/>
</dbReference>
<dbReference type="GO" id="GO:0003676">
    <property type="term" value="F:nucleic acid binding"/>
    <property type="evidence" value="ECO:0007669"/>
    <property type="project" value="InterPro"/>
</dbReference>
<evidence type="ECO:0000313" key="11">
    <source>
        <dbReference type="Proteomes" id="UP000189738"/>
    </source>
</evidence>
<evidence type="ECO:0000256" key="5">
    <source>
        <dbReference type="ARBA" id="ARBA00023157"/>
    </source>
</evidence>
<evidence type="ECO:0000313" key="8">
    <source>
        <dbReference type="EMBL" id="AQX51550.1"/>
    </source>
</evidence>
<gene>
    <name evidence="8" type="ORF">AYC66_13050</name>
    <name evidence="9" type="ORF">BAY09_14000</name>
    <name evidence="10" type="ORF">NCTC10588_03880</name>
</gene>
<keyword evidence="3" id="KW-0255">Endonuclease</keyword>
<dbReference type="PANTHER" id="PTHR33146">
    <property type="entry name" value="ENDONUCLEASE 4"/>
    <property type="match status" value="1"/>
</dbReference>
<dbReference type="GO" id="GO:0004519">
    <property type="term" value="F:endonuclease activity"/>
    <property type="evidence" value="ECO:0007669"/>
    <property type="project" value="UniProtKB-KW"/>
</dbReference>
<keyword evidence="1" id="KW-0540">Nuclease</keyword>
<sequence>MKRILTRLLFCAFALSSMQAFAWGLTGHRIIAEIAENHLNGKARRHLKHIFGKERLAYWANWPDFIKSDTTGVWKSTSTWHYVNIDPQPDFKAFKENLEAQAGPTMYTQIKTLSEQIKNKNTSDKDRKIALMFLIHIVGDMAQPMHTGRAGDLGGNKIDVTYFGKKTNLHSVWDSDLIDSQKYSYTEFAKLIDIKSKDEVKKVQSGTLADWIYETHKLANNIYANTPSGSNLSYGYGYKYDGLLEQQLVNGGLRLAKLLNDLF</sequence>
<evidence type="ECO:0000256" key="6">
    <source>
        <dbReference type="ARBA" id="ARBA00023180"/>
    </source>
</evidence>
<reference evidence="8 11" key="1">
    <citation type="submission" date="2016-02" db="EMBL/GenBank/DDBJ databases">
        <authorList>
            <person name="Nicholson A.C."/>
            <person name="Humrighouse B.W."/>
            <person name="Loparev V."/>
            <person name="Emery B."/>
            <person name="Graziano J."/>
            <person name="McQuiston J.R."/>
        </authorList>
    </citation>
    <scope>NUCLEOTIDE SEQUENCE [LARGE SCALE GENOMIC DNA]</scope>
    <source>
        <strain evidence="8 11">E6809</strain>
    </source>
</reference>
<dbReference type="GeneID" id="93132860"/>
<keyword evidence="7" id="KW-0732">Signal</keyword>
<proteinExistence type="predicted"/>
<keyword evidence="5" id="KW-1015">Disulfide bond</keyword>
<dbReference type="Proteomes" id="UP000254876">
    <property type="component" value="Unassembled WGS sequence"/>
</dbReference>
<evidence type="ECO:0000256" key="7">
    <source>
        <dbReference type="SAM" id="SignalP"/>
    </source>
</evidence>
<evidence type="ECO:0000313" key="9">
    <source>
        <dbReference type="EMBL" id="OPB52273.1"/>
    </source>
</evidence>
<name>A0A085CUX4_9FLAO</name>
<organism evidence="9">
    <name type="scientific">Elizabethkingia anophelis</name>
    <dbReference type="NCBI Taxonomy" id="1117645"/>
    <lineage>
        <taxon>Bacteria</taxon>
        <taxon>Pseudomonadati</taxon>
        <taxon>Bacteroidota</taxon>
        <taxon>Flavobacteriia</taxon>
        <taxon>Flavobacteriales</taxon>
        <taxon>Weeksellaceae</taxon>
        <taxon>Elizabethkingia</taxon>
    </lineage>
</organism>
<dbReference type="InterPro" id="IPR003154">
    <property type="entry name" value="S1/P1nuclease"/>
</dbReference>
<dbReference type="Pfam" id="PF02265">
    <property type="entry name" value="S1-P1_nuclease"/>
    <property type="match status" value="1"/>
</dbReference>
<dbReference type="EMBL" id="UFYD01000001">
    <property type="protein sequence ID" value="STD14003.1"/>
    <property type="molecule type" value="Genomic_DNA"/>
</dbReference>
<dbReference type="Proteomes" id="UP000189738">
    <property type="component" value="Chromosome"/>
</dbReference>
<evidence type="ECO:0000256" key="4">
    <source>
        <dbReference type="ARBA" id="ARBA00022801"/>
    </source>
</evidence>
<reference evidence="10 12" key="3">
    <citation type="submission" date="2018-06" db="EMBL/GenBank/DDBJ databases">
        <authorList>
            <consortium name="Pathogen Informatics"/>
            <person name="Doyle S."/>
        </authorList>
    </citation>
    <scope>NUCLEOTIDE SEQUENCE [LARGE SCALE GENOMIC DNA]</scope>
    <source>
        <strain evidence="10 12">NCTC10588</strain>
    </source>
</reference>
<keyword evidence="6" id="KW-0325">Glycoprotein</keyword>
<dbReference type="EMBL" id="CP014339">
    <property type="protein sequence ID" value="AQX51550.1"/>
    <property type="molecule type" value="Genomic_DNA"/>
</dbReference>
<evidence type="ECO:0000313" key="10">
    <source>
        <dbReference type="EMBL" id="STD14003.1"/>
    </source>
</evidence>
<reference evidence="9" key="2">
    <citation type="submission" date="2016-06" db="EMBL/GenBank/DDBJ databases">
        <authorList>
            <person name="Nicholson A.C."/>
        </authorList>
    </citation>
    <scope>NUCLEOTIDE SEQUENCE [LARGE SCALE GENOMIC DNA]</scope>
    <source>
        <strain evidence="9">E6809</strain>
    </source>
</reference>
<dbReference type="PANTHER" id="PTHR33146:SF26">
    <property type="entry name" value="ENDONUCLEASE 4"/>
    <property type="match status" value="1"/>
</dbReference>
<dbReference type="GO" id="GO:0046872">
    <property type="term" value="F:metal ion binding"/>
    <property type="evidence" value="ECO:0007669"/>
    <property type="project" value="UniProtKB-KW"/>
</dbReference>
<dbReference type="RefSeq" id="WP_009084621.1">
    <property type="nucleotide sequence ID" value="NZ_AP022313.1"/>
</dbReference>
<feature type="signal peptide" evidence="7">
    <location>
        <begin position="1"/>
        <end position="22"/>
    </location>
</feature>
<accession>A0A085CUX4</accession>
<feature type="chain" id="PRO_5043118356" evidence="7">
    <location>
        <begin position="23"/>
        <end position="263"/>
    </location>
</feature>
<evidence type="ECO:0000256" key="1">
    <source>
        <dbReference type="ARBA" id="ARBA00022722"/>
    </source>
</evidence>
<dbReference type="GO" id="GO:0006308">
    <property type="term" value="P:DNA catabolic process"/>
    <property type="evidence" value="ECO:0007669"/>
    <property type="project" value="InterPro"/>
</dbReference>
<keyword evidence="2" id="KW-0479">Metal-binding</keyword>
<dbReference type="InterPro" id="IPR008947">
    <property type="entry name" value="PLipase_C/P1_nuclease_dom_sf"/>
</dbReference>
<dbReference type="AlphaFoldDB" id="A0A085CUX4"/>
<keyword evidence="4" id="KW-0378">Hydrolase</keyword>
<dbReference type="EMBL" id="MAHS01000003">
    <property type="protein sequence ID" value="OPB52273.1"/>
    <property type="molecule type" value="Genomic_DNA"/>
</dbReference>
<evidence type="ECO:0000256" key="2">
    <source>
        <dbReference type="ARBA" id="ARBA00022723"/>
    </source>
</evidence>
<evidence type="ECO:0000313" key="12">
    <source>
        <dbReference type="Proteomes" id="UP000254876"/>
    </source>
</evidence>
<dbReference type="GO" id="GO:0016788">
    <property type="term" value="F:hydrolase activity, acting on ester bonds"/>
    <property type="evidence" value="ECO:0007669"/>
    <property type="project" value="InterPro"/>
</dbReference>